<dbReference type="Gene3D" id="1.10.4160.10">
    <property type="entry name" value="Hydantoin permease"/>
    <property type="match status" value="1"/>
</dbReference>
<evidence type="ECO:0000256" key="6">
    <source>
        <dbReference type="SAM" id="Phobius"/>
    </source>
</evidence>
<feature type="transmembrane region" description="Helical" evidence="6">
    <location>
        <begin position="25"/>
        <end position="48"/>
    </location>
</feature>
<feature type="transmembrane region" description="Helical" evidence="6">
    <location>
        <begin position="54"/>
        <end position="78"/>
    </location>
</feature>
<feature type="transmembrane region" description="Helical" evidence="6">
    <location>
        <begin position="242"/>
        <end position="265"/>
    </location>
</feature>
<evidence type="ECO:0000256" key="2">
    <source>
        <dbReference type="ARBA" id="ARBA00008974"/>
    </source>
</evidence>
<feature type="transmembrane region" description="Helical" evidence="6">
    <location>
        <begin position="374"/>
        <end position="392"/>
    </location>
</feature>
<keyword evidence="5 6" id="KW-0472">Membrane</keyword>
<evidence type="ECO:0000256" key="5">
    <source>
        <dbReference type="ARBA" id="ARBA00023136"/>
    </source>
</evidence>
<dbReference type="Proteomes" id="UP001519294">
    <property type="component" value="Unassembled WGS sequence"/>
</dbReference>
<accession>A0ABS4SC25</accession>
<comment type="subcellular location">
    <subcellularLocation>
        <location evidence="1">Membrane</location>
        <topology evidence="1">Multi-pass membrane protein</topology>
    </subcellularLocation>
</comment>
<dbReference type="InterPro" id="IPR030191">
    <property type="entry name" value="CodB"/>
</dbReference>
<protein>
    <submittedName>
        <fullName evidence="7">Cytosine permease</fullName>
    </submittedName>
</protein>
<dbReference type="EMBL" id="JAGIKX010000040">
    <property type="protein sequence ID" value="MBP2258887.1"/>
    <property type="molecule type" value="Genomic_DNA"/>
</dbReference>
<comment type="caution">
    <text evidence="7">The sequence shown here is derived from an EMBL/GenBank/DDBJ whole genome shotgun (WGS) entry which is preliminary data.</text>
</comment>
<dbReference type="PANTHER" id="PTHR30569">
    <property type="entry name" value="CYTOSINE TRANSPORTER CODB"/>
    <property type="match status" value="1"/>
</dbReference>
<feature type="transmembrane region" description="Helical" evidence="6">
    <location>
        <begin position="131"/>
        <end position="155"/>
    </location>
</feature>
<feature type="transmembrane region" description="Helical" evidence="6">
    <location>
        <begin position="398"/>
        <end position="416"/>
    </location>
</feature>
<evidence type="ECO:0000313" key="8">
    <source>
        <dbReference type="Proteomes" id="UP001519294"/>
    </source>
</evidence>
<feature type="transmembrane region" description="Helical" evidence="6">
    <location>
        <begin position="271"/>
        <end position="291"/>
    </location>
</feature>
<feature type="transmembrane region" description="Helical" evidence="6">
    <location>
        <begin position="317"/>
        <end position="335"/>
    </location>
</feature>
<keyword evidence="8" id="KW-1185">Reference proteome</keyword>
<reference evidence="7 8" key="1">
    <citation type="submission" date="2021-03" db="EMBL/GenBank/DDBJ databases">
        <title>Genomic Encyclopedia of Type Strains, Phase IV (KMG-IV): sequencing the most valuable type-strain genomes for metagenomic binning, comparative biology and taxonomic classification.</title>
        <authorList>
            <person name="Goeker M."/>
        </authorList>
    </citation>
    <scope>NUCLEOTIDE SEQUENCE [LARGE SCALE GENOMIC DNA]</scope>
    <source>
        <strain evidence="7 8">DSM 25790</strain>
    </source>
</reference>
<name>A0ABS4SC25_9BACI</name>
<sequence>MDKKESKEANSFIGERVPDSKRQPWIGIAAIYFGLTAALSSFSAGGSLTIGLNLINAILAAVIGSILLIIMFFIPLGYIGAKEGLNTYVIGEYVFGKKATNIITGLVIAVLPGIGFYGVQVTIAAEAVNQMIGIGQLTTLFIITLGILFVLPSVFGITSMKWLDYISIPAILLIVVYGFVKVINITGMEGVFSYTPNTKKSIFWGANLILGASIASASFSPDYTRWIRSDLKSVTYTGATGIIVPKIGLTIVGSAMALTATTLGVDEPWDIAQVLAALGVPSLAMILVVLLQWSTNMVGAYSGGVALTKIFGWNRSWWTFIVALLGIVLALIGILDVFIPFLNILSSFIPPVASIIITEYFIVSKRRLKTKENYYWPAIIIWLIGGISSLLIPVFIPAINGFIISMIGYYLFHKFIEYRKL</sequence>
<dbReference type="Pfam" id="PF02133">
    <property type="entry name" value="Transp_cyt_pur"/>
    <property type="match status" value="1"/>
</dbReference>
<evidence type="ECO:0000256" key="1">
    <source>
        <dbReference type="ARBA" id="ARBA00004141"/>
    </source>
</evidence>
<keyword evidence="4 6" id="KW-1133">Transmembrane helix</keyword>
<comment type="similarity">
    <text evidence="2">Belongs to the purine-cytosine permease (2.A.39) family.</text>
</comment>
<evidence type="ECO:0000256" key="3">
    <source>
        <dbReference type="ARBA" id="ARBA00022692"/>
    </source>
</evidence>
<organism evidence="7 8">
    <name type="scientific">Virgibacillus alimentarius</name>
    <dbReference type="NCBI Taxonomy" id="698769"/>
    <lineage>
        <taxon>Bacteria</taxon>
        <taxon>Bacillati</taxon>
        <taxon>Bacillota</taxon>
        <taxon>Bacilli</taxon>
        <taxon>Bacillales</taxon>
        <taxon>Bacillaceae</taxon>
        <taxon>Virgibacillus</taxon>
    </lineage>
</organism>
<feature type="transmembrane region" description="Helical" evidence="6">
    <location>
        <begin position="341"/>
        <end position="362"/>
    </location>
</feature>
<feature type="transmembrane region" description="Helical" evidence="6">
    <location>
        <begin position="99"/>
        <end position="119"/>
    </location>
</feature>
<dbReference type="InterPro" id="IPR001248">
    <property type="entry name" value="Pur-cyt_permease"/>
</dbReference>
<evidence type="ECO:0000256" key="4">
    <source>
        <dbReference type="ARBA" id="ARBA00022989"/>
    </source>
</evidence>
<dbReference type="RefSeq" id="WP_226371626.1">
    <property type="nucleotide sequence ID" value="NZ_JAGIKX010000040.1"/>
</dbReference>
<gene>
    <name evidence="7" type="ORF">J2Z81_002875</name>
</gene>
<feature type="transmembrane region" description="Helical" evidence="6">
    <location>
        <begin position="162"/>
        <end position="182"/>
    </location>
</feature>
<evidence type="ECO:0000313" key="7">
    <source>
        <dbReference type="EMBL" id="MBP2258887.1"/>
    </source>
</evidence>
<proteinExistence type="inferred from homology"/>
<feature type="transmembrane region" description="Helical" evidence="6">
    <location>
        <begin position="202"/>
        <end position="221"/>
    </location>
</feature>
<dbReference type="PANTHER" id="PTHR30569:SF0">
    <property type="entry name" value="CYTOSINE PERMEASE"/>
    <property type="match status" value="1"/>
</dbReference>
<keyword evidence="3 6" id="KW-0812">Transmembrane</keyword>